<dbReference type="RefSeq" id="WP_005999969.1">
    <property type="nucleotide sequence ID" value="NZ_AAEW02000007.1"/>
</dbReference>
<gene>
    <name evidence="1" type="ORF">Dace_2358</name>
</gene>
<reference evidence="1" key="1">
    <citation type="submission" date="2006-05" db="EMBL/GenBank/DDBJ databases">
        <title>Annotation of the draft genome assembly of Desulfuromonas acetoxidans DSM 684.</title>
        <authorList>
            <consortium name="US DOE Joint Genome Institute (JGI-ORNL)"/>
            <person name="Larimer F."/>
            <person name="Land M."/>
            <person name="Hauser L."/>
        </authorList>
    </citation>
    <scope>NUCLEOTIDE SEQUENCE [LARGE SCALE GENOMIC DNA]</scope>
    <source>
        <strain evidence="1">DSM 684</strain>
    </source>
</reference>
<dbReference type="AlphaFoldDB" id="Q1K084"/>
<reference evidence="1" key="2">
    <citation type="submission" date="2006-05" db="EMBL/GenBank/DDBJ databases">
        <title>Sequencing of the draft genome and assembly of Desulfuromonas acetoxidans DSM 684.</title>
        <authorList>
            <consortium name="US DOE Joint Genome Institute (JGI-PGF)"/>
            <person name="Copeland A."/>
            <person name="Lucas S."/>
            <person name="Lapidus A."/>
            <person name="Barry K."/>
            <person name="Detter J.C."/>
            <person name="Glavina del Rio T."/>
            <person name="Hammon N."/>
            <person name="Israni S."/>
            <person name="Dalin E."/>
            <person name="Tice H."/>
            <person name="Bruce D."/>
            <person name="Pitluck S."/>
            <person name="Richardson P."/>
        </authorList>
    </citation>
    <scope>NUCLEOTIDE SEQUENCE [LARGE SCALE GENOMIC DNA]</scope>
    <source>
        <strain evidence="1">DSM 684</strain>
    </source>
</reference>
<keyword evidence="2" id="KW-1185">Reference proteome</keyword>
<evidence type="ECO:0000313" key="1">
    <source>
        <dbReference type="EMBL" id="EAT16057.1"/>
    </source>
</evidence>
<proteinExistence type="predicted"/>
<accession>Q1K084</accession>
<protein>
    <submittedName>
        <fullName evidence="1">Uncharacterized protein</fullName>
    </submittedName>
</protein>
<dbReference type="Proteomes" id="UP000005695">
    <property type="component" value="Unassembled WGS sequence"/>
</dbReference>
<organism evidence="1 2">
    <name type="scientific">Desulfuromonas acetoxidans (strain DSM 684 / 11070)</name>
    <dbReference type="NCBI Taxonomy" id="281689"/>
    <lineage>
        <taxon>Bacteria</taxon>
        <taxon>Pseudomonadati</taxon>
        <taxon>Thermodesulfobacteriota</taxon>
        <taxon>Desulfuromonadia</taxon>
        <taxon>Desulfuromonadales</taxon>
        <taxon>Desulfuromonadaceae</taxon>
        <taxon>Desulfuromonas</taxon>
    </lineage>
</organism>
<evidence type="ECO:0000313" key="2">
    <source>
        <dbReference type="Proteomes" id="UP000005695"/>
    </source>
</evidence>
<comment type="caution">
    <text evidence="1">The sequence shown here is derived from an EMBL/GenBank/DDBJ whole genome shotgun (WGS) entry which is preliminary data.</text>
</comment>
<name>Q1K084_DESA6</name>
<dbReference type="OrthoDB" id="9204612at2"/>
<dbReference type="EMBL" id="AAEW02000007">
    <property type="protein sequence ID" value="EAT16057.1"/>
    <property type="molecule type" value="Genomic_DNA"/>
</dbReference>
<sequence>MPATLIFRETTSGLGGAATATELSATALYNLFDKVTKEEAAAGDIEYRAVDIYNNGDEAAVEAEFYMNTETSSADSSLDAGIEDTPANAIDSTKSIADESTAPTTVTFGHYNTASKLTLPDIPVGSSCRLWLKRIITAGATNTSNDAGELAVDYA</sequence>